<dbReference type="EMBL" id="JAYGJQ010000001">
    <property type="protein sequence ID" value="MEA9356042.1"/>
    <property type="molecule type" value="Genomic_DNA"/>
</dbReference>
<evidence type="ECO:0000256" key="1">
    <source>
        <dbReference type="ARBA" id="ARBA00008542"/>
    </source>
</evidence>
<dbReference type="PROSITE" id="PS51276">
    <property type="entry name" value="PEPTIDASE_C56_PFPI"/>
    <property type="match status" value="1"/>
</dbReference>
<evidence type="ECO:0000313" key="4">
    <source>
        <dbReference type="Proteomes" id="UP001302274"/>
    </source>
</evidence>
<dbReference type="PANTHER" id="PTHR42733:SF12">
    <property type="entry name" value="PROTEINASE"/>
    <property type="match status" value="1"/>
</dbReference>
<sequence length="189" mass="21003">MSFENKILHDRRIAILATDGFDESQLFSPKKALEEAGAKVVIVSNHKGKIKAWSKDHWGKSIDVDTTLNECNSEQFDGLVIPGGEKNPETLLHDKNVANFIKDFVYDGKSVASICHGIRVLLDTGMAKGKTITLWSNLKNDVISSGAKWKDDEVVVHKGIITSRCPNENENFNRKMIEGFAISPKIKHA</sequence>
<evidence type="ECO:0000259" key="2">
    <source>
        <dbReference type="Pfam" id="PF01965"/>
    </source>
</evidence>
<dbReference type="RefSeq" id="WP_323575715.1">
    <property type="nucleotide sequence ID" value="NZ_JAYGJQ010000001.1"/>
</dbReference>
<dbReference type="Gene3D" id="3.40.50.880">
    <property type="match status" value="1"/>
</dbReference>
<dbReference type="Pfam" id="PF01965">
    <property type="entry name" value="DJ-1_PfpI"/>
    <property type="match status" value="1"/>
</dbReference>
<name>A0ABU5VTW1_9BACT</name>
<evidence type="ECO:0000313" key="3">
    <source>
        <dbReference type="EMBL" id="MEA9356042.1"/>
    </source>
</evidence>
<dbReference type="InterPro" id="IPR002818">
    <property type="entry name" value="DJ-1/PfpI"/>
</dbReference>
<dbReference type="NCBIfam" id="TIGR01382">
    <property type="entry name" value="PfpI"/>
    <property type="match status" value="1"/>
</dbReference>
<dbReference type="InterPro" id="IPR006286">
    <property type="entry name" value="C56_PfpI-like"/>
</dbReference>
<organism evidence="3 4">
    <name type="scientific">Bacteriovorax antarcticus</name>
    <dbReference type="NCBI Taxonomy" id="3088717"/>
    <lineage>
        <taxon>Bacteria</taxon>
        <taxon>Pseudomonadati</taxon>
        <taxon>Bdellovibrionota</taxon>
        <taxon>Bacteriovoracia</taxon>
        <taxon>Bacteriovoracales</taxon>
        <taxon>Bacteriovoracaceae</taxon>
        <taxon>Bacteriovorax</taxon>
    </lineage>
</organism>
<protein>
    <submittedName>
        <fullName evidence="3">DJ-1/PfpI/YhbO family deglycase/protease</fullName>
    </submittedName>
</protein>
<comment type="caution">
    <text evidence="3">The sequence shown here is derived from an EMBL/GenBank/DDBJ whole genome shotgun (WGS) entry which is preliminary data.</text>
</comment>
<feature type="domain" description="DJ-1/PfpI" evidence="2">
    <location>
        <begin position="11"/>
        <end position="178"/>
    </location>
</feature>
<dbReference type="PANTHER" id="PTHR42733">
    <property type="entry name" value="DJ-1 PROTEIN"/>
    <property type="match status" value="1"/>
</dbReference>
<dbReference type="SUPFAM" id="SSF52317">
    <property type="entry name" value="Class I glutamine amidotransferase-like"/>
    <property type="match status" value="1"/>
</dbReference>
<proteinExistence type="inferred from homology"/>
<comment type="similarity">
    <text evidence="1">Belongs to the peptidase C56 family.</text>
</comment>
<dbReference type="Proteomes" id="UP001302274">
    <property type="component" value="Unassembled WGS sequence"/>
</dbReference>
<gene>
    <name evidence="3" type="ORF">SHI21_07515</name>
</gene>
<accession>A0ABU5VTW1</accession>
<reference evidence="3 4" key="1">
    <citation type="submission" date="2023-11" db="EMBL/GenBank/DDBJ databases">
        <title>A Novel Polar Bacteriovorax (B. antarcticus) Isolated from the Biocrust in Antarctica.</title>
        <authorList>
            <person name="Mun W."/>
            <person name="Choi S.Y."/>
            <person name="Mitchell R.J."/>
        </authorList>
    </citation>
    <scope>NUCLEOTIDE SEQUENCE [LARGE SCALE GENOMIC DNA]</scope>
    <source>
        <strain evidence="3 4">PP10</strain>
    </source>
</reference>
<dbReference type="InterPro" id="IPR029062">
    <property type="entry name" value="Class_I_gatase-like"/>
</dbReference>
<keyword evidence="4" id="KW-1185">Reference proteome</keyword>